<name>A0ABP2BD54_9HYPH</name>
<comment type="caution">
    <text evidence="2">The sequence shown here is derived from an EMBL/GenBank/DDBJ whole genome shotgun (WGS) entry which is preliminary data.</text>
</comment>
<keyword evidence="3" id="KW-1185">Reference proteome</keyword>
<feature type="region of interest" description="Disordered" evidence="1">
    <location>
        <begin position="1"/>
        <end position="24"/>
    </location>
</feature>
<sequence length="56" mass="6228">MISPPAGPFTLSKGLMTPDPQPRAEMVRGSQHMRADALTVDCHLRKDGYISDDFLR</sequence>
<accession>A0ABP2BD54</accession>
<proteinExistence type="predicted"/>
<organism evidence="2 3">
    <name type="scientific">Agrobacterium genomosp. 13 str. CFBP 6927</name>
    <dbReference type="NCBI Taxonomy" id="1183428"/>
    <lineage>
        <taxon>Bacteria</taxon>
        <taxon>Pseudomonadati</taxon>
        <taxon>Pseudomonadota</taxon>
        <taxon>Alphaproteobacteria</taxon>
        <taxon>Hyphomicrobiales</taxon>
        <taxon>Rhizobiaceae</taxon>
        <taxon>Rhizobium/Agrobacterium group</taxon>
        <taxon>Agrobacterium</taxon>
        <taxon>Agrobacterium tumefaciens complex</taxon>
    </lineage>
</organism>
<evidence type="ECO:0000313" key="3">
    <source>
        <dbReference type="Proteomes" id="UP000191812"/>
    </source>
</evidence>
<evidence type="ECO:0000256" key="1">
    <source>
        <dbReference type="SAM" id="MobiDB-lite"/>
    </source>
</evidence>
<evidence type="ECO:0000313" key="2">
    <source>
        <dbReference type="EMBL" id="CUX16267.1"/>
    </source>
</evidence>
<reference evidence="2 3" key="1">
    <citation type="submission" date="2016-01" db="EMBL/GenBank/DDBJ databases">
        <authorList>
            <person name="Regsiter A."/>
            <person name="william w."/>
        </authorList>
    </citation>
    <scope>NUCLEOTIDE SEQUENCE [LARGE SCALE GENOMIC DNA]</scope>
    <source>
        <strain evidence="2 3">CFBP 6927</strain>
    </source>
</reference>
<dbReference type="EMBL" id="FBWH01000012">
    <property type="protein sequence ID" value="CUX16267.1"/>
    <property type="molecule type" value="Genomic_DNA"/>
</dbReference>
<gene>
    <name evidence="2" type="ORF">AGR13a_Cc20012</name>
</gene>
<protein>
    <submittedName>
        <fullName evidence="2">Uncharacterized protein</fullName>
    </submittedName>
</protein>
<dbReference type="Proteomes" id="UP000191812">
    <property type="component" value="Unassembled WGS sequence"/>
</dbReference>